<keyword evidence="1" id="KW-0472">Membrane</keyword>
<evidence type="ECO:0000256" key="1">
    <source>
        <dbReference type="SAM" id="Phobius"/>
    </source>
</evidence>
<dbReference type="EMBL" id="JBALHR010000006">
    <property type="protein sequence ID" value="MEH7828795.1"/>
    <property type="molecule type" value="Genomic_DNA"/>
</dbReference>
<keyword evidence="1" id="KW-0812">Transmembrane</keyword>
<feature type="transmembrane region" description="Helical" evidence="1">
    <location>
        <begin position="89"/>
        <end position="110"/>
    </location>
</feature>
<evidence type="ECO:0008006" key="4">
    <source>
        <dbReference type="Google" id="ProtNLM"/>
    </source>
</evidence>
<sequence>MTALAFSTPAAPARRGGTRASAMLSAQFAALLGSGLVLEWGPEGVGRAGAALILAHVVAGGAFAALFAPWALRHIRLATAKSQRRLFSVLGWALLVKYLVVLATGLVMALPPALWLVGRIWFWPMAATHLLAFLHLWLSLAAALGLILHLTLRHWRQS</sequence>
<dbReference type="Proteomes" id="UP001431963">
    <property type="component" value="Unassembled WGS sequence"/>
</dbReference>
<proteinExistence type="predicted"/>
<gene>
    <name evidence="2" type="ORF">V6590_11590</name>
</gene>
<evidence type="ECO:0000313" key="3">
    <source>
        <dbReference type="Proteomes" id="UP001431963"/>
    </source>
</evidence>
<keyword evidence="3" id="KW-1185">Reference proteome</keyword>
<feature type="transmembrane region" description="Helical" evidence="1">
    <location>
        <begin position="130"/>
        <end position="152"/>
    </location>
</feature>
<comment type="caution">
    <text evidence="2">The sequence shown here is derived from an EMBL/GenBank/DDBJ whole genome shotgun (WGS) entry which is preliminary data.</text>
</comment>
<reference evidence="2" key="1">
    <citation type="submission" date="2024-02" db="EMBL/GenBank/DDBJ databases">
        <title>Genome sequences of strain Gemmobacter sp. JM10B15.</title>
        <authorList>
            <person name="Zhang M."/>
        </authorList>
    </citation>
    <scope>NUCLEOTIDE SEQUENCE</scope>
    <source>
        <strain evidence="2">JM10B15</strain>
    </source>
</reference>
<protein>
    <recommendedName>
        <fullName evidence="4">Transmembrane protein</fullName>
    </recommendedName>
</protein>
<accession>A0ABU8BVR8</accession>
<name>A0ABU8BVR8_9RHOB</name>
<dbReference type="RefSeq" id="WP_335423103.1">
    <property type="nucleotide sequence ID" value="NZ_JBALHR010000006.1"/>
</dbReference>
<feature type="transmembrane region" description="Helical" evidence="1">
    <location>
        <begin position="20"/>
        <end position="38"/>
    </location>
</feature>
<keyword evidence="1" id="KW-1133">Transmembrane helix</keyword>
<feature type="transmembrane region" description="Helical" evidence="1">
    <location>
        <begin position="50"/>
        <end position="68"/>
    </location>
</feature>
<evidence type="ECO:0000313" key="2">
    <source>
        <dbReference type="EMBL" id="MEH7828795.1"/>
    </source>
</evidence>
<organism evidence="2 3">
    <name type="scientific">Gemmobacter denitrificans</name>
    <dbReference type="NCBI Taxonomy" id="3123040"/>
    <lineage>
        <taxon>Bacteria</taxon>
        <taxon>Pseudomonadati</taxon>
        <taxon>Pseudomonadota</taxon>
        <taxon>Alphaproteobacteria</taxon>
        <taxon>Rhodobacterales</taxon>
        <taxon>Paracoccaceae</taxon>
        <taxon>Gemmobacter</taxon>
    </lineage>
</organism>